<comment type="caution">
    <text evidence="2">The sequence shown here is derived from an EMBL/GenBank/DDBJ whole genome shotgun (WGS) entry which is preliminary data.</text>
</comment>
<reference evidence="2" key="1">
    <citation type="submission" date="2023-03" db="EMBL/GenBank/DDBJ databases">
        <title>Actinorhabdospora filicis NBRC 111898.</title>
        <authorList>
            <person name="Ichikawa N."/>
            <person name="Sato H."/>
            <person name="Tonouchi N."/>
        </authorList>
    </citation>
    <scope>NUCLEOTIDE SEQUENCE</scope>
    <source>
        <strain evidence="2">NBRC 111898</strain>
    </source>
</reference>
<evidence type="ECO:0000313" key="2">
    <source>
        <dbReference type="EMBL" id="GLZ77411.1"/>
    </source>
</evidence>
<protein>
    <recommendedName>
        <fullName evidence="1">DSBA-like thioredoxin domain-containing protein</fullName>
    </recommendedName>
</protein>
<organism evidence="2 3">
    <name type="scientific">Actinorhabdospora filicis</name>
    <dbReference type="NCBI Taxonomy" id="1785913"/>
    <lineage>
        <taxon>Bacteria</taxon>
        <taxon>Bacillati</taxon>
        <taxon>Actinomycetota</taxon>
        <taxon>Actinomycetes</taxon>
        <taxon>Micromonosporales</taxon>
        <taxon>Micromonosporaceae</taxon>
        <taxon>Actinorhabdospora</taxon>
    </lineage>
</organism>
<dbReference type="Pfam" id="PF01323">
    <property type="entry name" value="DSBA"/>
    <property type="match status" value="1"/>
</dbReference>
<gene>
    <name evidence="2" type="ORF">Afil01_22180</name>
</gene>
<keyword evidence="3" id="KW-1185">Reference proteome</keyword>
<proteinExistence type="predicted"/>
<name>A0A9W6SMQ2_9ACTN</name>
<dbReference type="Gene3D" id="3.40.30.10">
    <property type="entry name" value="Glutaredoxin"/>
    <property type="match status" value="2"/>
</dbReference>
<dbReference type="SUPFAM" id="SSF48452">
    <property type="entry name" value="TPR-like"/>
    <property type="match status" value="1"/>
</dbReference>
<accession>A0A9W6SMQ2</accession>
<feature type="domain" description="DSBA-like thioredoxin" evidence="1">
    <location>
        <begin position="61"/>
        <end position="149"/>
    </location>
</feature>
<dbReference type="RefSeq" id="WP_285662520.1">
    <property type="nucleotide sequence ID" value="NZ_BSTX01000001.1"/>
</dbReference>
<dbReference type="InterPro" id="IPR001853">
    <property type="entry name" value="DSBA-like_thioredoxin_dom"/>
</dbReference>
<dbReference type="Pfam" id="PF14559">
    <property type="entry name" value="TPR_19"/>
    <property type="match status" value="1"/>
</dbReference>
<dbReference type="EMBL" id="BSTX01000001">
    <property type="protein sequence ID" value="GLZ77411.1"/>
    <property type="molecule type" value="Genomic_DNA"/>
</dbReference>
<evidence type="ECO:0000259" key="1">
    <source>
        <dbReference type="Pfam" id="PF01323"/>
    </source>
</evidence>
<dbReference type="InterPro" id="IPR011990">
    <property type="entry name" value="TPR-like_helical_dom_sf"/>
</dbReference>
<dbReference type="InterPro" id="IPR036249">
    <property type="entry name" value="Thioredoxin-like_sf"/>
</dbReference>
<sequence>MRIELWLDPTGGWTFVAKNRVDAALELWDGDPVEVVWRPALADPRGSVEPLLLLWHAYETGGTERQAAVADLLWRAHSLEGADITDPEVLSALARETGWEPDLAAADRVAFREEMLRGKAIGVTGSPALSVGERVLTGDPTPEQIVEFLRDSADDPALPDEVRRLRLAEALLGRKDPLGALVILKPLLEEFGGDPNVRMLAARAYFASAQLRRAEELLTALVERDPGDFYARYLLGRTYQRQGRAAEAAPHLALTETMFD</sequence>
<dbReference type="SUPFAM" id="SSF52833">
    <property type="entry name" value="Thioredoxin-like"/>
    <property type="match status" value="1"/>
</dbReference>
<dbReference type="Gene3D" id="1.25.40.10">
    <property type="entry name" value="Tetratricopeptide repeat domain"/>
    <property type="match status" value="1"/>
</dbReference>
<dbReference type="GO" id="GO:0016491">
    <property type="term" value="F:oxidoreductase activity"/>
    <property type="evidence" value="ECO:0007669"/>
    <property type="project" value="InterPro"/>
</dbReference>
<dbReference type="Proteomes" id="UP001165079">
    <property type="component" value="Unassembled WGS sequence"/>
</dbReference>
<dbReference type="AlphaFoldDB" id="A0A9W6SMQ2"/>
<evidence type="ECO:0000313" key="3">
    <source>
        <dbReference type="Proteomes" id="UP001165079"/>
    </source>
</evidence>